<evidence type="ECO:0000256" key="10">
    <source>
        <dbReference type="RuleBase" id="RU364125"/>
    </source>
</evidence>
<evidence type="ECO:0000256" key="7">
    <source>
        <dbReference type="ARBA" id="ARBA00022779"/>
    </source>
</evidence>
<keyword evidence="11" id="KW-0969">Cilium</keyword>
<keyword evidence="4" id="KW-1003">Cell membrane</keyword>
<evidence type="ECO:0000313" key="12">
    <source>
        <dbReference type="Proteomes" id="UP000284605"/>
    </source>
</evidence>
<dbReference type="AlphaFoldDB" id="A0A418WIZ7"/>
<dbReference type="OrthoDB" id="7304620at2"/>
<evidence type="ECO:0000256" key="5">
    <source>
        <dbReference type="ARBA" id="ARBA00022500"/>
    </source>
</evidence>
<dbReference type="PANTHER" id="PTHR35091">
    <property type="entry name" value="FLAGELLAR PROTEIN FLIL"/>
    <property type="match status" value="1"/>
</dbReference>
<reference evidence="11 12" key="1">
    <citation type="submission" date="2018-09" db="EMBL/GenBank/DDBJ databases">
        <authorList>
            <person name="Zhu H."/>
        </authorList>
    </citation>
    <scope>NUCLEOTIDE SEQUENCE [LARGE SCALE GENOMIC DNA]</scope>
    <source>
        <strain evidence="11 12">K1W22B-8</strain>
    </source>
</reference>
<comment type="subcellular location">
    <subcellularLocation>
        <location evidence="10">Cell inner membrane</location>
    </subcellularLocation>
    <subcellularLocation>
        <location evidence="2">Cell membrane</location>
        <topology evidence="2">Single-pass membrane protein</topology>
    </subcellularLocation>
</comment>
<sequence length="130" mass="14296">MGMLDSLLGASSEEEAHAAAEAEAAQHAPDPVFYDLPDMLVNLQTTGTRAAYLKIKLALQFSDPAVTPVLQKLQPRLVDSFQIYLRELRLSDLEGSAGVMRLKEELLARANQLMAPAVIDDVLFKEMLVQ</sequence>
<dbReference type="GO" id="GO:0005886">
    <property type="term" value="C:plasma membrane"/>
    <property type="evidence" value="ECO:0007669"/>
    <property type="project" value="UniProtKB-SubCell"/>
</dbReference>
<dbReference type="Proteomes" id="UP000284605">
    <property type="component" value="Unassembled WGS sequence"/>
</dbReference>
<keyword evidence="12" id="KW-1185">Reference proteome</keyword>
<comment type="caution">
    <text evidence="11">The sequence shown here is derived from an EMBL/GenBank/DDBJ whole genome shotgun (WGS) entry which is preliminary data.</text>
</comment>
<evidence type="ECO:0000256" key="8">
    <source>
        <dbReference type="ARBA" id="ARBA00022989"/>
    </source>
</evidence>
<evidence type="ECO:0000256" key="3">
    <source>
        <dbReference type="ARBA" id="ARBA00008281"/>
    </source>
</evidence>
<comment type="similarity">
    <text evidence="3 10">Belongs to the FliL family.</text>
</comment>
<keyword evidence="7 10" id="KW-0283">Flagellar rotation</keyword>
<protein>
    <recommendedName>
        <fullName evidence="10">Flagellar protein FliL</fullName>
    </recommendedName>
</protein>
<name>A0A418WIZ7_9PROT</name>
<evidence type="ECO:0000256" key="4">
    <source>
        <dbReference type="ARBA" id="ARBA00022475"/>
    </source>
</evidence>
<gene>
    <name evidence="11" type="ORF">D3874_08795</name>
</gene>
<evidence type="ECO:0000313" key="11">
    <source>
        <dbReference type="EMBL" id="RJF89922.1"/>
    </source>
</evidence>
<dbReference type="GO" id="GO:0071978">
    <property type="term" value="P:bacterial-type flagellum-dependent swarming motility"/>
    <property type="evidence" value="ECO:0007669"/>
    <property type="project" value="TreeGrafter"/>
</dbReference>
<evidence type="ECO:0000256" key="2">
    <source>
        <dbReference type="ARBA" id="ARBA00004162"/>
    </source>
</evidence>
<comment type="function">
    <text evidence="1 10">Controls the rotational direction of flagella during chemotaxis.</text>
</comment>
<keyword evidence="10" id="KW-0997">Cell inner membrane</keyword>
<dbReference type="PANTHER" id="PTHR35091:SF2">
    <property type="entry name" value="FLAGELLAR PROTEIN FLIL"/>
    <property type="match status" value="1"/>
</dbReference>
<dbReference type="Pfam" id="PF03748">
    <property type="entry name" value="FliL"/>
    <property type="match status" value="1"/>
</dbReference>
<keyword evidence="11" id="KW-0966">Cell projection</keyword>
<keyword evidence="11" id="KW-0282">Flagellum</keyword>
<evidence type="ECO:0000256" key="1">
    <source>
        <dbReference type="ARBA" id="ARBA00002254"/>
    </source>
</evidence>
<dbReference type="EMBL" id="QYUK01000011">
    <property type="protein sequence ID" value="RJF89922.1"/>
    <property type="molecule type" value="Genomic_DNA"/>
</dbReference>
<keyword evidence="6" id="KW-0812">Transmembrane</keyword>
<keyword evidence="5 10" id="KW-0145">Chemotaxis</keyword>
<keyword evidence="8" id="KW-1133">Transmembrane helix</keyword>
<accession>A0A418WIZ7</accession>
<dbReference type="GO" id="GO:0009425">
    <property type="term" value="C:bacterial-type flagellum basal body"/>
    <property type="evidence" value="ECO:0007669"/>
    <property type="project" value="InterPro"/>
</dbReference>
<dbReference type="InterPro" id="IPR005503">
    <property type="entry name" value="FliL"/>
</dbReference>
<dbReference type="GO" id="GO:0006935">
    <property type="term" value="P:chemotaxis"/>
    <property type="evidence" value="ECO:0007669"/>
    <property type="project" value="UniProtKB-KW"/>
</dbReference>
<evidence type="ECO:0000256" key="6">
    <source>
        <dbReference type="ARBA" id="ARBA00022692"/>
    </source>
</evidence>
<proteinExistence type="inferred from homology"/>
<organism evidence="11 12">
    <name type="scientific">Oleomonas cavernae</name>
    <dbReference type="NCBI Taxonomy" id="2320859"/>
    <lineage>
        <taxon>Bacteria</taxon>
        <taxon>Pseudomonadati</taxon>
        <taxon>Pseudomonadota</taxon>
        <taxon>Alphaproteobacteria</taxon>
        <taxon>Acetobacterales</taxon>
        <taxon>Acetobacteraceae</taxon>
        <taxon>Oleomonas</taxon>
    </lineage>
</organism>
<evidence type="ECO:0000256" key="9">
    <source>
        <dbReference type="ARBA" id="ARBA00023136"/>
    </source>
</evidence>
<keyword evidence="9 10" id="KW-0472">Membrane</keyword>